<dbReference type="PANTHER" id="PTHR30618">
    <property type="entry name" value="NCS1 FAMILY PURINE/PYRIMIDINE TRANSPORTER"/>
    <property type="match status" value="1"/>
</dbReference>
<comment type="subcellular location">
    <subcellularLocation>
        <location evidence="1">Membrane</location>
        <topology evidence="1">Multi-pass membrane protein</topology>
    </subcellularLocation>
</comment>
<accession>A0ABR1R204</accession>
<organism evidence="7 8">
    <name type="scientific">Apiospora marii</name>
    <dbReference type="NCBI Taxonomy" id="335849"/>
    <lineage>
        <taxon>Eukaryota</taxon>
        <taxon>Fungi</taxon>
        <taxon>Dikarya</taxon>
        <taxon>Ascomycota</taxon>
        <taxon>Pezizomycotina</taxon>
        <taxon>Sordariomycetes</taxon>
        <taxon>Xylariomycetidae</taxon>
        <taxon>Amphisphaeriales</taxon>
        <taxon>Apiosporaceae</taxon>
        <taxon>Apiospora</taxon>
    </lineage>
</organism>
<dbReference type="Gene3D" id="1.10.4160.10">
    <property type="entry name" value="Hydantoin permease"/>
    <property type="match status" value="1"/>
</dbReference>
<feature type="transmembrane region" description="Helical" evidence="6">
    <location>
        <begin position="187"/>
        <end position="205"/>
    </location>
</feature>
<gene>
    <name evidence="7" type="ORF">PG991_015493</name>
</gene>
<proteinExistence type="inferred from homology"/>
<keyword evidence="8" id="KW-1185">Reference proteome</keyword>
<keyword evidence="5 6" id="KW-0472">Membrane</keyword>
<comment type="caution">
    <text evidence="7">The sequence shown here is derived from an EMBL/GenBank/DDBJ whole genome shotgun (WGS) entry which is preliminary data.</text>
</comment>
<dbReference type="InterPro" id="IPR001248">
    <property type="entry name" value="Pur-cyt_permease"/>
</dbReference>
<dbReference type="Proteomes" id="UP001396898">
    <property type="component" value="Unassembled WGS sequence"/>
</dbReference>
<keyword evidence="4 6" id="KW-1133">Transmembrane helix</keyword>
<comment type="similarity">
    <text evidence="2">Belongs to the purine-cytosine permease (2.A.39) family.</text>
</comment>
<feature type="transmembrane region" description="Helical" evidence="6">
    <location>
        <begin position="282"/>
        <end position="300"/>
    </location>
</feature>
<evidence type="ECO:0000313" key="8">
    <source>
        <dbReference type="Proteomes" id="UP001396898"/>
    </source>
</evidence>
<evidence type="ECO:0000256" key="6">
    <source>
        <dbReference type="SAM" id="Phobius"/>
    </source>
</evidence>
<evidence type="ECO:0000256" key="3">
    <source>
        <dbReference type="ARBA" id="ARBA00022692"/>
    </source>
</evidence>
<evidence type="ECO:0000256" key="4">
    <source>
        <dbReference type="ARBA" id="ARBA00022989"/>
    </source>
</evidence>
<feature type="transmembrane region" description="Helical" evidence="6">
    <location>
        <begin position="454"/>
        <end position="475"/>
    </location>
</feature>
<evidence type="ECO:0008006" key="9">
    <source>
        <dbReference type="Google" id="ProtNLM"/>
    </source>
</evidence>
<dbReference type="PANTHER" id="PTHR30618:SF15">
    <property type="entry name" value="NICOTINAMIDE RIBOSIDE TRANSPORTER 1-RELATED"/>
    <property type="match status" value="1"/>
</dbReference>
<feature type="transmembrane region" description="Helical" evidence="6">
    <location>
        <begin position="239"/>
        <end position="262"/>
    </location>
</feature>
<feature type="transmembrane region" description="Helical" evidence="6">
    <location>
        <begin position="495"/>
        <end position="514"/>
    </location>
</feature>
<evidence type="ECO:0000256" key="2">
    <source>
        <dbReference type="ARBA" id="ARBA00008974"/>
    </source>
</evidence>
<dbReference type="InterPro" id="IPR045225">
    <property type="entry name" value="Uracil/uridine/allantoin_perm"/>
</dbReference>
<dbReference type="Pfam" id="PF02133">
    <property type="entry name" value="Transp_cyt_pur"/>
    <property type="match status" value="2"/>
</dbReference>
<dbReference type="EMBL" id="JAQQWI010000022">
    <property type="protein sequence ID" value="KAK7996026.1"/>
    <property type="molecule type" value="Genomic_DNA"/>
</dbReference>
<name>A0ABR1R204_9PEZI</name>
<keyword evidence="3 6" id="KW-0812">Transmembrane</keyword>
<feature type="transmembrane region" description="Helical" evidence="6">
    <location>
        <begin position="321"/>
        <end position="341"/>
    </location>
</feature>
<sequence>MAKGFFATLASCVDYNSQKSNTDARSRQVPSQSRAVSNIWINEDIRPLPPHRRTWTRWAYVSFWAINQICISNWQLGASLVALGLSVWQAVIALVLGKLVTAAVAVLNGYVGAEWHIGFPVVSRLVWGVYGQYFILVQRIVLSLVWFSVQSWTGGLCVQNILAAIFPSYQNMPNHFPESAHMNTKQFVGWVLFNLLMIPILWFKVGPQAETFNPKLQHTLRYADTDNHLLIQPERLRFAILYMNIISAVTLICMMIWCLATAHGAGSLLSAPATVQGSGELGWGIVSATTAVIGSIAVGLTNQPDYSRFARRPGDQVLGQYSSIVVLGIVMPLFGCLASSASHEIYGEAFWNPPDLVQKWLDTSYSPGARAAAFFAGFGLVVCQLAINTIDNAFSAGMDGAGLLPNFIDIRRGAYIGVFLGPIVGIMVCEYWVLRKRRVKLSDLYHPGKSGVYYYWNGVNLRAFASWIVGWSYLIPGFVHNINPAIEVPEACTNLYSLAFPLGFTVSFLVHWGINKLFPPPGLGEIDDVDYYGTFTPDEAVRLGVTPGDVLVGEERATGDIEKDLAREADTLKR</sequence>
<dbReference type="CDD" id="cd11482">
    <property type="entry name" value="SLC-NCS1sbd_NRT1-like"/>
    <property type="match status" value="1"/>
</dbReference>
<evidence type="ECO:0000256" key="1">
    <source>
        <dbReference type="ARBA" id="ARBA00004141"/>
    </source>
</evidence>
<evidence type="ECO:0000256" key="5">
    <source>
        <dbReference type="ARBA" id="ARBA00023136"/>
    </source>
</evidence>
<reference evidence="7 8" key="1">
    <citation type="submission" date="2023-01" db="EMBL/GenBank/DDBJ databases">
        <title>Analysis of 21 Apiospora genomes using comparative genomics revels a genus with tremendous synthesis potential of carbohydrate active enzymes and secondary metabolites.</title>
        <authorList>
            <person name="Sorensen T."/>
        </authorList>
    </citation>
    <scope>NUCLEOTIDE SEQUENCE [LARGE SCALE GENOMIC DNA]</scope>
    <source>
        <strain evidence="7 8">CBS 20057</strain>
    </source>
</reference>
<feature type="transmembrane region" description="Helical" evidence="6">
    <location>
        <begin position="413"/>
        <end position="434"/>
    </location>
</feature>
<evidence type="ECO:0000313" key="7">
    <source>
        <dbReference type="EMBL" id="KAK7996026.1"/>
    </source>
</evidence>
<protein>
    <recommendedName>
        <fullName evidence="9">Uracil permease</fullName>
    </recommendedName>
</protein>
<feature type="transmembrane region" description="Helical" evidence="6">
    <location>
        <begin position="117"/>
        <end position="137"/>
    </location>
</feature>
<feature type="transmembrane region" description="Helical" evidence="6">
    <location>
        <begin position="144"/>
        <end position="167"/>
    </location>
</feature>
<feature type="transmembrane region" description="Helical" evidence="6">
    <location>
        <begin position="90"/>
        <end position="111"/>
    </location>
</feature>